<dbReference type="Pfam" id="PF03992">
    <property type="entry name" value="ABM"/>
    <property type="match status" value="1"/>
</dbReference>
<name>A0A0Q0Q276_VIBMT</name>
<dbReference type="PROSITE" id="PS51725">
    <property type="entry name" value="ABM"/>
    <property type="match status" value="1"/>
</dbReference>
<evidence type="ECO:0000313" key="3">
    <source>
        <dbReference type="Proteomes" id="UP000050491"/>
    </source>
</evidence>
<sequence length="96" mass="11036">MIHLTATLHAKAAHIPTVRRLAQGMLMPTRQEAGCLRYDLFEQQSKQGVFLFQEQFVDQAAFEHHCQSSYFQQFIANLAGLLMDEPEIQFYSSLSE</sequence>
<dbReference type="Gene3D" id="3.30.70.100">
    <property type="match status" value="1"/>
</dbReference>
<accession>A0A0Q0Q276</accession>
<dbReference type="Proteomes" id="UP000050491">
    <property type="component" value="Unassembled WGS sequence"/>
</dbReference>
<keyword evidence="2" id="KW-0560">Oxidoreductase</keyword>
<comment type="caution">
    <text evidence="2">The sequence shown here is derived from an EMBL/GenBank/DDBJ whole genome shotgun (WGS) entry which is preliminary data.</text>
</comment>
<dbReference type="GO" id="GO:0004497">
    <property type="term" value="F:monooxygenase activity"/>
    <property type="evidence" value="ECO:0007669"/>
    <property type="project" value="UniProtKB-KW"/>
</dbReference>
<feature type="domain" description="ABM" evidence="1">
    <location>
        <begin position="2"/>
        <end position="90"/>
    </location>
</feature>
<proteinExistence type="predicted"/>
<reference evidence="2 3" key="1">
    <citation type="journal article" date="2015" name="Genome Biol. Evol.">
        <title>The Dynamics of Genetic Interactions between Vibrio metoecus and Vibrio cholerae, Two Close Relatives Co-Occurring in the Environment.</title>
        <authorList>
            <person name="Orata F.D."/>
            <person name="Kirchberger P.C."/>
            <person name="Meheust R."/>
            <person name="Barlow E.J."/>
            <person name="Tarr C.L."/>
            <person name="Boucher Y."/>
        </authorList>
    </citation>
    <scope>NUCLEOTIDE SEQUENCE [LARGE SCALE GENOMIC DNA]</scope>
    <source>
        <strain evidence="2 3">YB5B04</strain>
    </source>
</reference>
<evidence type="ECO:0000259" key="1">
    <source>
        <dbReference type="PROSITE" id="PS51725"/>
    </source>
</evidence>
<dbReference type="PATRIC" id="fig|1481663.12.peg.1470"/>
<dbReference type="InterPro" id="IPR007138">
    <property type="entry name" value="ABM_dom"/>
</dbReference>
<dbReference type="InterPro" id="IPR050744">
    <property type="entry name" value="AI-2_Isomerase_LsrG"/>
</dbReference>
<dbReference type="SUPFAM" id="SSF54909">
    <property type="entry name" value="Dimeric alpha+beta barrel"/>
    <property type="match status" value="1"/>
</dbReference>
<dbReference type="RefSeq" id="WP_055065027.1">
    <property type="nucleotide sequence ID" value="NZ_LBGP01000018.1"/>
</dbReference>
<organism evidence="2 3">
    <name type="scientific">Vibrio metoecus</name>
    <dbReference type="NCBI Taxonomy" id="1481663"/>
    <lineage>
        <taxon>Bacteria</taxon>
        <taxon>Pseudomonadati</taxon>
        <taxon>Pseudomonadota</taxon>
        <taxon>Gammaproteobacteria</taxon>
        <taxon>Vibrionales</taxon>
        <taxon>Vibrionaceae</taxon>
        <taxon>Vibrio</taxon>
    </lineage>
</organism>
<evidence type="ECO:0000313" key="2">
    <source>
        <dbReference type="EMBL" id="KQA99765.1"/>
    </source>
</evidence>
<dbReference type="OrthoDB" id="9812192at2"/>
<dbReference type="PANTHER" id="PTHR33336:SF15">
    <property type="entry name" value="ABM DOMAIN-CONTAINING PROTEIN"/>
    <property type="match status" value="1"/>
</dbReference>
<dbReference type="EMBL" id="LBGP01000018">
    <property type="protein sequence ID" value="KQA99765.1"/>
    <property type="molecule type" value="Genomic_DNA"/>
</dbReference>
<protein>
    <submittedName>
        <fullName evidence="2">Antibiotic biosynthesis monooxygenase</fullName>
    </submittedName>
</protein>
<dbReference type="PANTHER" id="PTHR33336">
    <property type="entry name" value="QUINOL MONOOXYGENASE YGIN-RELATED"/>
    <property type="match status" value="1"/>
</dbReference>
<dbReference type="InterPro" id="IPR011008">
    <property type="entry name" value="Dimeric_a/b-barrel"/>
</dbReference>
<keyword evidence="2" id="KW-0503">Monooxygenase</keyword>
<gene>
    <name evidence="2" type="ORF">XV92_13355</name>
</gene>
<dbReference type="AlphaFoldDB" id="A0A0Q0Q276"/>